<dbReference type="GO" id="GO:0006094">
    <property type="term" value="P:gluconeogenesis"/>
    <property type="evidence" value="ECO:0007669"/>
    <property type="project" value="UniProtKB-UniPathway"/>
</dbReference>
<keyword evidence="5" id="KW-0312">Gluconeogenesis</keyword>
<dbReference type="OrthoDB" id="184182at2759"/>
<dbReference type="Gene3D" id="3.40.449.10">
    <property type="entry name" value="Phosphoenolpyruvate Carboxykinase, domain 1"/>
    <property type="match status" value="1"/>
</dbReference>
<evidence type="ECO:0000256" key="3">
    <source>
        <dbReference type="ARBA" id="ARBA00012363"/>
    </source>
</evidence>
<comment type="pathway">
    <text evidence="1">Carbohydrate biosynthesis; gluconeogenesis.</text>
</comment>
<dbReference type="NCBIfam" id="TIGR00224">
    <property type="entry name" value="pckA"/>
    <property type="match status" value="1"/>
</dbReference>
<dbReference type="InterPro" id="IPR015994">
    <property type="entry name" value="PEPCK_ATP_CS"/>
</dbReference>
<dbReference type="NCBIfam" id="NF006820">
    <property type="entry name" value="PRK09344.1-2"/>
    <property type="match status" value="1"/>
</dbReference>
<dbReference type="GO" id="GO:0005829">
    <property type="term" value="C:cytosol"/>
    <property type="evidence" value="ECO:0007669"/>
    <property type="project" value="TreeGrafter"/>
</dbReference>
<reference evidence="11 12" key="1">
    <citation type="journal article" date="2012" name="BMC Genomics">
        <title>Tools to kill: Genome of one of the most destructive plant pathogenic fungi Macrophomina phaseolina.</title>
        <authorList>
            <person name="Islam M.S."/>
            <person name="Haque M.S."/>
            <person name="Islam M.M."/>
            <person name="Emdad E.M."/>
            <person name="Halim A."/>
            <person name="Hossen Q.M.M."/>
            <person name="Hossain M.Z."/>
            <person name="Ahmed B."/>
            <person name="Rahim S."/>
            <person name="Rahman M.S."/>
            <person name="Alam M.M."/>
            <person name="Hou S."/>
            <person name="Wan X."/>
            <person name="Saito J.A."/>
            <person name="Alam M."/>
        </authorList>
    </citation>
    <scope>NUCLEOTIDE SEQUENCE [LARGE SCALE GENOMIC DNA]</scope>
    <source>
        <strain evidence="11 12">MS6</strain>
    </source>
</reference>
<name>K2R585_MACPH</name>
<evidence type="ECO:0000256" key="8">
    <source>
        <dbReference type="ARBA" id="ARBA00022840"/>
    </source>
</evidence>
<dbReference type="NCBIfam" id="NF006821">
    <property type="entry name" value="PRK09344.1-3"/>
    <property type="match status" value="1"/>
</dbReference>
<dbReference type="VEuPathDB" id="FungiDB:MPH_13615"/>
<comment type="caution">
    <text evidence="11">The sequence shown here is derived from an EMBL/GenBank/DDBJ whole genome shotgun (WGS) entry which is preliminary data.</text>
</comment>
<dbReference type="EMBL" id="AHHD01000705">
    <property type="protein sequence ID" value="EKG09363.1"/>
    <property type="molecule type" value="Genomic_DNA"/>
</dbReference>
<dbReference type="PANTHER" id="PTHR30031:SF0">
    <property type="entry name" value="PHOSPHOENOLPYRUVATE CARBOXYKINASE (ATP)"/>
    <property type="match status" value="1"/>
</dbReference>
<dbReference type="CDD" id="cd00484">
    <property type="entry name" value="PEPCK_ATP"/>
    <property type="match status" value="1"/>
</dbReference>
<evidence type="ECO:0000256" key="1">
    <source>
        <dbReference type="ARBA" id="ARBA00004742"/>
    </source>
</evidence>
<dbReference type="GO" id="GO:0005524">
    <property type="term" value="F:ATP binding"/>
    <property type="evidence" value="ECO:0007669"/>
    <property type="project" value="UniProtKB-KW"/>
</dbReference>
<dbReference type="PANTHER" id="PTHR30031">
    <property type="entry name" value="PHOSPHOENOLPYRUVATE CARBOXYKINASE ATP"/>
    <property type="match status" value="1"/>
</dbReference>
<evidence type="ECO:0000256" key="2">
    <source>
        <dbReference type="ARBA" id="ARBA00006052"/>
    </source>
</evidence>
<keyword evidence="11" id="KW-0670">Pyruvate</keyword>
<keyword evidence="8" id="KW-0067">ATP-binding</keyword>
<dbReference type="SUPFAM" id="SSF53795">
    <property type="entry name" value="PEP carboxykinase-like"/>
    <property type="match status" value="1"/>
</dbReference>
<dbReference type="PROSITE" id="PS00532">
    <property type="entry name" value="PEPCK_ATP"/>
    <property type="match status" value="1"/>
</dbReference>
<dbReference type="FunFam" id="2.170.8.10:FF:000001">
    <property type="entry name" value="Phosphoenolpyruvate carboxykinase (ATP)"/>
    <property type="match status" value="1"/>
</dbReference>
<keyword evidence="6" id="KW-0547">Nucleotide-binding</keyword>
<dbReference type="GO" id="GO:0016301">
    <property type="term" value="F:kinase activity"/>
    <property type="evidence" value="ECO:0007669"/>
    <property type="project" value="UniProtKB-KW"/>
</dbReference>
<dbReference type="UniPathway" id="UPA00138"/>
<dbReference type="Proteomes" id="UP000007129">
    <property type="component" value="Unassembled WGS sequence"/>
</dbReference>
<dbReference type="InterPro" id="IPR013035">
    <property type="entry name" value="PEP_carboxykinase_C"/>
</dbReference>
<dbReference type="STRING" id="1126212.K2R585"/>
<dbReference type="InterPro" id="IPR008210">
    <property type="entry name" value="PEP_carboxykinase_N"/>
</dbReference>
<keyword evidence="11" id="KW-0418">Kinase</keyword>
<proteinExistence type="inferred from homology"/>
<dbReference type="HAMAP" id="MF_00453">
    <property type="entry name" value="PEPCK_ATP"/>
    <property type="match status" value="1"/>
</dbReference>
<dbReference type="HOGENOM" id="CLU_018247_2_0_1"/>
<dbReference type="eggNOG" id="ENOG502QQI5">
    <property type="taxonomic scope" value="Eukaryota"/>
</dbReference>
<gene>
    <name evidence="11" type="ORF">MPH_13615</name>
</gene>
<evidence type="ECO:0000256" key="9">
    <source>
        <dbReference type="ARBA" id="ARBA00023239"/>
    </source>
</evidence>
<evidence type="ECO:0000256" key="7">
    <source>
        <dbReference type="ARBA" id="ARBA00022793"/>
    </source>
</evidence>
<dbReference type="GO" id="GO:0004612">
    <property type="term" value="F:phosphoenolpyruvate carboxykinase (ATP) activity"/>
    <property type="evidence" value="ECO:0007669"/>
    <property type="project" value="UniProtKB-EC"/>
</dbReference>
<dbReference type="FunCoup" id="K2R585">
    <property type="interactions" value="245"/>
</dbReference>
<evidence type="ECO:0000256" key="5">
    <source>
        <dbReference type="ARBA" id="ARBA00022432"/>
    </source>
</evidence>
<sequence length="558" mass="61966">MVTTTKQTVNQTVLYPTGLQPSKEHTEIEEELYDKAHINYDRVAIIANTSVAALYEDALVRETGSAITSTGALSAYSGAKTGRSPSDKRIVQEPSSEKDVWWGPVNKPMGSEVWRINRERAIDYLNTRNRIYVVDGYAGWDERYRIKVRIVCARAYHALFMRNMLIRPSKVELEHFHPDYVVYNAGAFPANRFTTGMTSATSVSINFAEKEMVILGTEYAGEMKKGIFTVLFYEMPVKHDVLTLHSSANEGEKGDVTIFFGLSGTGKTTLSADPKRALIGDDEHCWTDRGVFNIEGGCYAKCIGLSAEKEPDIFNAIRFGSVLENVVFDPETRDVDYDDATLTENTRCAYPIEFIENTKIPCISSGHPSNIILLTCDAHGVLPPISKLSTEQAMYHFISGYTSKIAGTEQGVTEPQATFSSCFAQPFLALHPMRYAKMLGQKISKHNANAWLLNTGWVGAGVATGGRRCQLKYTRAILDAIHSGELAKVEYETYETFNLSVPKTCPGVPNELLNPAKSWTSMADLKEEVTKLGQLFVENFKKYSDEVTPEVLRAGPTV</sequence>
<dbReference type="InParanoid" id="K2R585"/>
<comment type="similarity">
    <text evidence="2">Belongs to the phosphoenolpyruvate carboxykinase (ATP) family.</text>
</comment>
<dbReference type="PIRSF" id="PIRSF006294">
    <property type="entry name" value="PEP_crbxkin"/>
    <property type="match status" value="1"/>
</dbReference>
<dbReference type="InterPro" id="IPR001272">
    <property type="entry name" value="PEP_carboxykinase_ATP"/>
</dbReference>
<accession>K2R585</accession>
<dbReference type="SUPFAM" id="SSF68923">
    <property type="entry name" value="PEP carboxykinase N-terminal domain"/>
    <property type="match status" value="1"/>
</dbReference>
<evidence type="ECO:0000256" key="6">
    <source>
        <dbReference type="ARBA" id="ARBA00022741"/>
    </source>
</evidence>
<evidence type="ECO:0000313" key="11">
    <source>
        <dbReference type="EMBL" id="EKG09363.1"/>
    </source>
</evidence>
<dbReference type="EC" id="4.1.1.49" evidence="3"/>
<evidence type="ECO:0000256" key="4">
    <source>
        <dbReference type="ARBA" id="ARBA00021932"/>
    </source>
</evidence>
<dbReference type="Pfam" id="PF01293">
    <property type="entry name" value="PEPCK_ATP"/>
    <property type="match status" value="1"/>
</dbReference>
<dbReference type="Gene3D" id="2.170.8.10">
    <property type="entry name" value="Phosphoenolpyruvate Carboxykinase, domain 2"/>
    <property type="match status" value="1"/>
</dbReference>
<protein>
    <recommendedName>
        <fullName evidence="4">Phosphoenolpyruvate carboxykinase (ATP)</fullName>
        <ecNumber evidence="3">4.1.1.49</ecNumber>
    </recommendedName>
</protein>
<organism evidence="11 12">
    <name type="scientific">Macrophomina phaseolina (strain MS6)</name>
    <name type="common">Charcoal rot fungus</name>
    <dbReference type="NCBI Taxonomy" id="1126212"/>
    <lineage>
        <taxon>Eukaryota</taxon>
        <taxon>Fungi</taxon>
        <taxon>Dikarya</taxon>
        <taxon>Ascomycota</taxon>
        <taxon>Pezizomycotina</taxon>
        <taxon>Dothideomycetes</taxon>
        <taxon>Dothideomycetes incertae sedis</taxon>
        <taxon>Botryosphaeriales</taxon>
        <taxon>Botryosphaeriaceae</taxon>
        <taxon>Macrophomina</taxon>
    </lineage>
</organism>
<dbReference type="AlphaFoldDB" id="K2R585"/>
<keyword evidence="7" id="KW-0210">Decarboxylase</keyword>
<keyword evidence="11" id="KW-0808">Transferase</keyword>
<evidence type="ECO:0000256" key="10">
    <source>
        <dbReference type="ARBA" id="ARBA00047371"/>
    </source>
</evidence>
<dbReference type="FunFam" id="3.40.449.10:FF:000002">
    <property type="entry name" value="Phosphoenolpyruvate carboxykinase [ATP]"/>
    <property type="match status" value="1"/>
</dbReference>
<keyword evidence="9" id="KW-0456">Lyase</keyword>
<dbReference type="Gene3D" id="3.90.228.20">
    <property type="match status" value="1"/>
</dbReference>
<evidence type="ECO:0000313" key="12">
    <source>
        <dbReference type="Proteomes" id="UP000007129"/>
    </source>
</evidence>
<comment type="catalytic activity">
    <reaction evidence="10">
        <text>oxaloacetate + ATP = phosphoenolpyruvate + ADP + CO2</text>
        <dbReference type="Rhea" id="RHEA:18617"/>
        <dbReference type="ChEBI" id="CHEBI:16452"/>
        <dbReference type="ChEBI" id="CHEBI:16526"/>
        <dbReference type="ChEBI" id="CHEBI:30616"/>
        <dbReference type="ChEBI" id="CHEBI:58702"/>
        <dbReference type="ChEBI" id="CHEBI:456216"/>
        <dbReference type="EC" id="4.1.1.49"/>
    </reaction>
</comment>